<keyword evidence="6 7" id="KW-0408">Iron</keyword>
<dbReference type="PANTHER" id="PTHR11903:SF37">
    <property type="entry name" value="PSI-PRODUCING OXYGENASE A"/>
    <property type="match status" value="1"/>
</dbReference>
<keyword evidence="3 7" id="KW-0479">Metal-binding</keyword>
<dbReference type="Pfam" id="PF03098">
    <property type="entry name" value="An_peroxidase"/>
    <property type="match status" value="2"/>
</dbReference>
<dbReference type="EMBL" id="LUEZ02000095">
    <property type="protein sequence ID" value="RDB14949.1"/>
    <property type="molecule type" value="Genomic_DNA"/>
</dbReference>
<gene>
    <name evidence="8" type="primary">ppoA_3</name>
    <name evidence="8" type="ORF">Hypma_016150</name>
</gene>
<dbReference type="GO" id="GO:0051213">
    <property type="term" value="F:dioxygenase activity"/>
    <property type="evidence" value="ECO:0007669"/>
    <property type="project" value="UniProtKB-KW"/>
</dbReference>
<keyword evidence="5" id="KW-0560">Oxidoreductase</keyword>
<organism evidence="8 9">
    <name type="scientific">Hypsizygus marmoreus</name>
    <name type="common">White beech mushroom</name>
    <name type="synonym">Agaricus marmoreus</name>
    <dbReference type="NCBI Taxonomy" id="39966"/>
    <lineage>
        <taxon>Eukaryota</taxon>
        <taxon>Fungi</taxon>
        <taxon>Dikarya</taxon>
        <taxon>Basidiomycota</taxon>
        <taxon>Agaricomycotina</taxon>
        <taxon>Agaricomycetes</taxon>
        <taxon>Agaricomycetidae</taxon>
        <taxon>Agaricales</taxon>
        <taxon>Tricholomatineae</taxon>
        <taxon>Lyophyllaceae</taxon>
        <taxon>Hypsizygus</taxon>
    </lineage>
</organism>
<dbReference type="InterPro" id="IPR001128">
    <property type="entry name" value="Cyt_P450"/>
</dbReference>
<dbReference type="InterPro" id="IPR019791">
    <property type="entry name" value="Haem_peroxidase_animal"/>
</dbReference>
<dbReference type="Gene3D" id="1.10.640.10">
    <property type="entry name" value="Haem peroxidase domain superfamily, animal type"/>
    <property type="match status" value="1"/>
</dbReference>
<dbReference type="CDD" id="cd20612">
    <property type="entry name" value="CYP_LDS-like_C"/>
    <property type="match status" value="1"/>
</dbReference>
<dbReference type="STRING" id="39966.A0A369IYY2"/>
<dbReference type="OrthoDB" id="823504at2759"/>
<dbReference type="GO" id="GO:0006979">
    <property type="term" value="P:response to oxidative stress"/>
    <property type="evidence" value="ECO:0007669"/>
    <property type="project" value="InterPro"/>
</dbReference>
<dbReference type="PROSITE" id="PS50292">
    <property type="entry name" value="PEROXIDASE_3"/>
    <property type="match status" value="1"/>
</dbReference>
<accession>A0A369IYY2</accession>
<dbReference type="Gene3D" id="1.10.630.10">
    <property type="entry name" value="Cytochrome P450"/>
    <property type="match status" value="1"/>
</dbReference>
<comment type="caution">
    <text evidence="8">The sequence shown here is derived from an EMBL/GenBank/DDBJ whole genome shotgun (WGS) entry which is preliminary data.</text>
</comment>
<dbReference type="PRINTS" id="PR00457">
    <property type="entry name" value="ANPEROXIDASE"/>
</dbReference>
<comment type="subunit">
    <text evidence="1">Homotetramer.</text>
</comment>
<dbReference type="GO" id="GO:0016705">
    <property type="term" value="F:oxidoreductase activity, acting on paired donors, with incorporation or reduction of molecular oxygen"/>
    <property type="evidence" value="ECO:0007669"/>
    <property type="project" value="InterPro"/>
</dbReference>
<keyword evidence="9" id="KW-1185">Reference proteome</keyword>
<dbReference type="AlphaFoldDB" id="A0A369IYY2"/>
<dbReference type="InterPro" id="IPR036396">
    <property type="entry name" value="Cyt_P450_sf"/>
</dbReference>
<dbReference type="SUPFAM" id="SSF48264">
    <property type="entry name" value="Cytochrome P450"/>
    <property type="match status" value="1"/>
</dbReference>
<dbReference type="InParanoid" id="A0A369IYY2"/>
<evidence type="ECO:0000256" key="3">
    <source>
        <dbReference type="ARBA" id="ARBA00022723"/>
    </source>
</evidence>
<dbReference type="Proteomes" id="UP000076154">
    <property type="component" value="Unassembled WGS sequence"/>
</dbReference>
<evidence type="ECO:0000256" key="7">
    <source>
        <dbReference type="PIRSR" id="PIRSR619791-2"/>
    </source>
</evidence>
<dbReference type="InterPro" id="IPR034812">
    <property type="entry name" value="Ppo-like_N"/>
</dbReference>
<dbReference type="GO" id="GO:0020037">
    <property type="term" value="F:heme binding"/>
    <property type="evidence" value="ECO:0007669"/>
    <property type="project" value="InterPro"/>
</dbReference>
<evidence type="ECO:0000313" key="8">
    <source>
        <dbReference type="EMBL" id="RDB14949.1"/>
    </source>
</evidence>
<dbReference type="GO" id="GO:0005506">
    <property type="term" value="F:iron ion binding"/>
    <property type="evidence" value="ECO:0007669"/>
    <property type="project" value="InterPro"/>
</dbReference>
<protein>
    <submittedName>
        <fullName evidence="8">Psi-producing oxygenase A</fullName>
    </submittedName>
</protein>
<dbReference type="PANTHER" id="PTHR11903">
    <property type="entry name" value="PROSTAGLANDIN G/H SYNTHASE"/>
    <property type="match status" value="1"/>
</dbReference>
<evidence type="ECO:0000313" key="9">
    <source>
        <dbReference type="Proteomes" id="UP000076154"/>
    </source>
</evidence>
<dbReference type="Pfam" id="PF00067">
    <property type="entry name" value="p450"/>
    <property type="match status" value="1"/>
</dbReference>
<dbReference type="InterPro" id="IPR037120">
    <property type="entry name" value="Haem_peroxidase_sf_animal"/>
</dbReference>
<feature type="binding site" description="axial binding residue" evidence="7">
    <location>
        <position position="386"/>
    </location>
    <ligand>
        <name>heme b</name>
        <dbReference type="ChEBI" id="CHEBI:60344"/>
    </ligand>
    <ligandPart>
        <name>Fe</name>
        <dbReference type="ChEBI" id="CHEBI:18248"/>
    </ligandPart>
</feature>
<sequence length="1101" mass="121661">MADISAAQAISLGADAVYLSKRPPPDAPTGYYDWQITTDPADNREGHSVVTNLVNRVQALQAKGEYKPDPRHIDAFTDAITNPTAIDDRKGAFATGLGILARLDPNSDLSKKLNNTVINTLYNTVPHPPASYLGPAHCYRHADGGGNNLDNPDIGRAGTPYSRSVQGKAGLPRSSLPDPGLIFDTILQRNGTQNHSGGMSSLIFAFASIVTHSLFRTDHKNIHINNASSYLDLSPVYGDNQAAQDKVRNKALGRGLLYPDTFSEERLLFLPPATSVLLVVFSRNHNYIAEKILKINERKLWSDPPPEDPEKRALQDEQIFQTAKLVNCGHFMSAIMGDYVAGFLGSSEGCNWNMNAFDPIQTKDLKVERGQGNHVSVEFNILYRWHAAMSEHDQKWTEGVFNSAFDGKPFDQLSLRDIATISKVFDQVAPNPAERTFAGLKRGPDGKFSDDDLANILHTATENPAGAFRGRGTPGVLRLVEIMGIEQSRAWGLCTMNEFRKFLGLKQFETFEEWNPDPEIANAARRLYGHVDNLELYTGLQAESTMPLTDGSRFACGFTTTRAVLGDAIALVRGDRFYTSDFTPINLTTWGFYDCQRNMDNGGMGGEIPKLLLRHLPRHYPWNSVYSLYPFFTPSKMKDSLTKRGLAAKYTFDHPATLRVTKVLNTFPAIKVAFSDPSQFKVIYEKYGYGSILMFDDVAQHDGDRAMVLHALFPDKDSLSQHATWFASMVKAKIDEKSWTYPNVPGKYVDIVHDVLNAVAVHVTADKLTGISLKTKDNPSGLYTERELYDMLATLFTYVSNLDLAEFPDNFDAYSVTFLTADNPETSFALHEAANQAGTIIGALAGKSILEASPSSASGFLGTLAAKATSYIWPANDKTWYPFLSRLAASGRPLDELIGNVLGVAVGASVNHAQAAINVIDFYLDDARAKEQEEIIQLVNNKDTQSAELLRGYVYEAMRLRPQFAGLYRDAAVDIQLPQGPGLPPIQIKAGDRIFGSFKNAHLNPVEFPDPTTVNPRRPITSYNLNGAGFHNCPGTAYAQQTIVEVLRVVFRLKNIRRAPGDAGRLNRFTEIVQETETDFYVQRNGTVSPWPGSMFIAYDA</sequence>
<dbReference type="GO" id="GO:0004601">
    <property type="term" value="F:peroxidase activity"/>
    <property type="evidence" value="ECO:0007669"/>
    <property type="project" value="InterPro"/>
</dbReference>
<name>A0A369IYY2_HYPMA</name>
<evidence type="ECO:0000256" key="2">
    <source>
        <dbReference type="ARBA" id="ARBA00022617"/>
    </source>
</evidence>
<evidence type="ECO:0000256" key="1">
    <source>
        <dbReference type="ARBA" id="ARBA00011881"/>
    </source>
</evidence>
<dbReference type="InterPro" id="IPR050783">
    <property type="entry name" value="Oxylipin_biosynth_metab"/>
</dbReference>
<evidence type="ECO:0000256" key="5">
    <source>
        <dbReference type="ARBA" id="ARBA00023002"/>
    </source>
</evidence>
<dbReference type="SUPFAM" id="SSF48113">
    <property type="entry name" value="Heme-dependent peroxidases"/>
    <property type="match status" value="1"/>
</dbReference>
<evidence type="ECO:0000256" key="4">
    <source>
        <dbReference type="ARBA" id="ARBA00022964"/>
    </source>
</evidence>
<dbReference type="CDD" id="cd09817">
    <property type="entry name" value="linoleate_diol_synthase_like"/>
    <property type="match status" value="1"/>
</dbReference>
<keyword evidence="2 7" id="KW-0349">Heme</keyword>
<dbReference type="GO" id="GO:0004497">
    <property type="term" value="F:monooxygenase activity"/>
    <property type="evidence" value="ECO:0007669"/>
    <property type="project" value="InterPro"/>
</dbReference>
<dbReference type="GO" id="GO:0006631">
    <property type="term" value="P:fatty acid metabolic process"/>
    <property type="evidence" value="ECO:0007669"/>
    <property type="project" value="UniProtKB-ARBA"/>
</dbReference>
<keyword evidence="4" id="KW-0223">Dioxygenase</keyword>
<reference evidence="8" key="1">
    <citation type="submission" date="2018-04" db="EMBL/GenBank/DDBJ databases">
        <title>Whole genome sequencing of Hypsizygus marmoreus.</title>
        <authorList>
            <person name="Choi I.-G."/>
            <person name="Min B."/>
            <person name="Kim J.-G."/>
            <person name="Kim S."/>
            <person name="Oh Y.-L."/>
            <person name="Kong W.-S."/>
            <person name="Park H."/>
            <person name="Jeong J."/>
            <person name="Song E.-S."/>
        </authorList>
    </citation>
    <scope>NUCLEOTIDE SEQUENCE [LARGE SCALE GENOMIC DNA]</scope>
    <source>
        <strain evidence="8">51987-8</strain>
    </source>
</reference>
<evidence type="ECO:0000256" key="6">
    <source>
        <dbReference type="ARBA" id="ARBA00023004"/>
    </source>
</evidence>
<proteinExistence type="predicted"/>
<dbReference type="InterPro" id="IPR010255">
    <property type="entry name" value="Haem_peroxidase_sf"/>
</dbReference>